<feature type="domain" description="FAD/NAD(P)-binding" evidence="10">
    <location>
        <begin position="5"/>
        <end position="320"/>
    </location>
</feature>
<dbReference type="InterPro" id="IPR023753">
    <property type="entry name" value="FAD/NAD-binding_dom"/>
</dbReference>
<evidence type="ECO:0000256" key="7">
    <source>
        <dbReference type="ARBA" id="ARBA00023027"/>
    </source>
</evidence>
<dbReference type="InterPro" id="IPR036188">
    <property type="entry name" value="FAD/NAD-bd_sf"/>
</dbReference>
<keyword evidence="3" id="KW-0285">Flavoprotein</keyword>
<dbReference type="InterPro" id="IPR045024">
    <property type="entry name" value="NDH-2"/>
</dbReference>
<reference evidence="13" key="1">
    <citation type="journal article" date="2009" name="Environ. Microbiol.">
        <title>Contribution of mobile genetic elements to Desulfovibrio vulgaris genome plasticity.</title>
        <authorList>
            <person name="Walker C.B."/>
            <person name="Stolyar S."/>
            <person name="Chivian D."/>
            <person name="Pinel N."/>
            <person name="Gabster J.A."/>
            <person name="Dehal P.S."/>
            <person name="He Z."/>
            <person name="Yang Z.K."/>
            <person name="Yen H.C."/>
            <person name="Zhou J."/>
            <person name="Wall J.D."/>
            <person name="Hazen T.C."/>
            <person name="Arkin A.P."/>
            <person name="Stahl D.A."/>
        </authorList>
    </citation>
    <scope>NUCLEOTIDE SEQUENCE [LARGE SCALE GENOMIC DNA]</scope>
    <source>
        <strain evidence="13">DP4</strain>
    </source>
</reference>
<dbReference type="PANTHER" id="PTHR43706">
    <property type="entry name" value="NADH DEHYDROGENASE"/>
    <property type="match status" value="1"/>
</dbReference>
<evidence type="ECO:0000259" key="11">
    <source>
        <dbReference type="Pfam" id="PF22366"/>
    </source>
</evidence>
<accession>A0A0H3A9D7</accession>
<keyword evidence="5" id="KW-0809">Transit peptide</keyword>
<evidence type="ECO:0000256" key="6">
    <source>
        <dbReference type="ARBA" id="ARBA00023002"/>
    </source>
</evidence>
<dbReference type="EC" id="1.6.5.9" evidence="2"/>
<keyword evidence="4" id="KW-0274">FAD</keyword>
<keyword evidence="9" id="KW-1133">Transmembrane helix</keyword>
<feature type="domain" description="External alternative NADH-ubiquinone oxidoreductase-like C-terminal" evidence="11">
    <location>
        <begin position="344"/>
        <end position="400"/>
    </location>
</feature>
<gene>
    <name evidence="12" type="ordered locus">Dvul_1888</name>
</gene>
<dbReference type="RefSeq" id="WP_011792525.1">
    <property type="nucleotide sequence ID" value="NC_008751.1"/>
</dbReference>
<comment type="similarity">
    <text evidence="1">Belongs to the NADH dehydrogenase family.</text>
</comment>
<proteinExistence type="inferred from homology"/>
<dbReference type="Pfam" id="PF22366">
    <property type="entry name" value="NDH2_C"/>
    <property type="match status" value="1"/>
</dbReference>
<evidence type="ECO:0000259" key="10">
    <source>
        <dbReference type="Pfam" id="PF07992"/>
    </source>
</evidence>
<feature type="transmembrane region" description="Helical" evidence="9">
    <location>
        <begin position="362"/>
        <end position="382"/>
    </location>
</feature>
<evidence type="ECO:0000256" key="3">
    <source>
        <dbReference type="ARBA" id="ARBA00022630"/>
    </source>
</evidence>
<dbReference type="EMBL" id="CP000527">
    <property type="protein sequence ID" value="ABM28905.1"/>
    <property type="molecule type" value="Genomic_DNA"/>
</dbReference>
<keyword evidence="7" id="KW-0520">NAD</keyword>
<evidence type="ECO:0000313" key="12">
    <source>
        <dbReference type="EMBL" id="ABM28905.1"/>
    </source>
</evidence>
<dbReference type="Pfam" id="PF07992">
    <property type="entry name" value="Pyr_redox_2"/>
    <property type="match status" value="1"/>
</dbReference>
<dbReference type="PRINTS" id="PR00368">
    <property type="entry name" value="FADPNR"/>
</dbReference>
<dbReference type="InterPro" id="IPR054585">
    <property type="entry name" value="NDH2-like_C"/>
</dbReference>
<name>A0A0H3A9D7_NITV4</name>
<keyword evidence="6 12" id="KW-0560">Oxidoreductase</keyword>
<dbReference type="PANTHER" id="PTHR43706:SF47">
    <property type="entry name" value="EXTERNAL NADH-UBIQUINONE OXIDOREDUCTASE 1, MITOCHONDRIAL-RELATED"/>
    <property type="match status" value="1"/>
</dbReference>
<evidence type="ECO:0000313" key="13">
    <source>
        <dbReference type="Proteomes" id="UP000009173"/>
    </source>
</evidence>
<dbReference type="HOGENOM" id="CLU_021377_7_1_7"/>
<dbReference type="GO" id="GO:0050136">
    <property type="term" value="F:NADH dehydrogenase (quinone) (non-electrogenic) activity"/>
    <property type="evidence" value="ECO:0007669"/>
    <property type="project" value="UniProtKB-EC"/>
</dbReference>
<keyword evidence="9" id="KW-0812">Transmembrane</keyword>
<evidence type="ECO:0000256" key="9">
    <source>
        <dbReference type="SAM" id="Phobius"/>
    </source>
</evidence>
<protein>
    <recommendedName>
        <fullName evidence="2">NADH:ubiquinone reductase (non-electrogenic)</fullName>
        <ecNumber evidence="2">1.6.5.9</ecNumber>
    </recommendedName>
</protein>
<evidence type="ECO:0000256" key="1">
    <source>
        <dbReference type="ARBA" id="ARBA00005272"/>
    </source>
</evidence>
<evidence type="ECO:0000256" key="2">
    <source>
        <dbReference type="ARBA" id="ARBA00012637"/>
    </source>
</evidence>
<keyword evidence="9" id="KW-0472">Membrane</keyword>
<dbReference type="SUPFAM" id="SSF51905">
    <property type="entry name" value="FAD/NAD(P)-binding domain"/>
    <property type="match status" value="1"/>
</dbReference>
<organism evidence="12 13">
    <name type="scientific">Nitratidesulfovibrio vulgaris (strain DP4)</name>
    <name type="common">Desulfovibrio vulgaris</name>
    <dbReference type="NCBI Taxonomy" id="391774"/>
    <lineage>
        <taxon>Bacteria</taxon>
        <taxon>Pseudomonadati</taxon>
        <taxon>Thermodesulfobacteriota</taxon>
        <taxon>Desulfovibrionia</taxon>
        <taxon>Desulfovibrionales</taxon>
        <taxon>Desulfovibrionaceae</taxon>
        <taxon>Nitratidesulfovibrio</taxon>
    </lineage>
</organism>
<evidence type="ECO:0000256" key="4">
    <source>
        <dbReference type="ARBA" id="ARBA00022827"/>
    </source>
</evidence>
<dbReference type="Proteomes" id="UP000009173">
    <property type="component" value="Chromosome"/>
</dbReference>
<evidence type="ECO:0000256" key="5">
    <source>
        <dbReference type="ARBA" id="ARBA00022946"/>
    </source>
</evidence>
<comment type="catalytic activity">
    <reaction evidence="8">
        <text>a quinone + NADH + H(+) = a quinol + NAD(+)</text>
        <dbReference type="Rhea" id="RHEA:46160"/>
        <dbReference type="ChEBI" id="CHEBI:15378"/>
        <dbReference type="ChEBI" id="CHEBI:24646"/>
        <dbReference type="ChEBI" id="CHEBI:57540"/>
        <dbReference type="ChEBI" id="CHEBI:57945"/>
        <dbReference type="ChEBI" id="CHEBI:132124"/>
        <dbReference type="EC" id="1.6.5.9"/>
    </reaction>
</comment>
<evidence type="ECO:0000256" key="8">
    <source>
        <dbReference type="ARBA" id="ARBA00047599"/>
    </source>
</evidence>
<dbReference type="Gene3D" id="3.50.50.100">
    <property type="match status" value="1"/>
</dbReference>
<dbReference type="AlphaFoldDB" id="A0A0H3A9D7"/>
<dbReference type="KEGG" id="dvl:Dvul_1888"/>
<sequence>MDKARVVVVGAGFAGLWVVRRLASEKDVEVTLLDRHNYHTFLPLLYQVAAAELEPEQIAYPLRGICRRHSNVRLAVTEVRDIDTARKLVRADGLDIPYDYLVVAAGSRTAYFGVPGAEEHSFSLKTLEEAVCLRNQIISCFEQAALESDPERRRAMLTFTVVGGGPTGVEYAGALAELVRAPLRKDFPELDMNDVRVVLLEAAPGVLGGFPERLRGYAKKRLGAMGVEVRLDASVAEVTAAGVLFASGEHLPTHTVVWTAGVRGEVVAEHMGLPLGRGGRVAVSPTLQVEGLPEVFVVGDMSLPEGQNPPMNAPNATQQGRLAAENILAMLQRRDPVPFRYRDKGAMATIGRQAAVVRMGNFAFSGFLAWLLWLFVHLAYLIGFRNRLIVLINWAWDYLFYERAVRLILPRRGCGTIGSRKREAAQVPDDTDRPGATCS</sequence>